<reference evidence="2" key="1">
    <citation type="journal article" date="2013" name="Nat. Genet.">
        <title>The duck genome and transcriptome provide insight into an avian influenza virus reservoir species.</title>
        <authorList>
            <person name="Huang Y."/>
            <person name="Li Y."/>
            <person name="Burt D.W."/>
            <person name="Chen H."/>
            <person name="Zhang Y."/>
            <person name="Qian W."/>
            <person name="Kim H."/>
            <person name="Gan S."/>
            <person name="Zhao Y."/>
            <person name="Li J."/>
            <person name="Yi K."/>
            <person name="Feng H."/>
            <person name="Zhu P."/>
            <person name="Li B."/>
            <person name="Liu Q."/>
            <person name="Fairley S."/>
            <person name="Magor K.E."/>
            <person name="Du Z."/>
            <person name="Hu X."/>
            <person name="Goodman L."/>
            <person name="Tafer H."/>
            <person name="Vignal A."/>
            <person name="Lee T."/>
            <person name="Kim K.W."/>
            <person name="Sheng Z."/>
            <person name="An Y."/>
            <person name="Searle S."/>
            <person name="Herrero J."/>
            <person name="Groenen M.A."/>
            <person name="Crooijmans R.P."/>
            <person name="Faraut T."/>
            <person name="Cai Q."/>
            <person name="Webster R.G."/>
            <person name="Aldridge J.R."/>
            <person name="Warren W.C."/>
            <person name="Bartschat S."/>
            <person name="Kehr S."/>
            <person name="Marz M."/>
            <person name="Stadler P.F."/>
            <person name="Smith J."/>
            <person name="Kraus R.H."/>
            <person name="Zhao Y."/>
            <person name="Ren L."/>
            <person name="Fei J."/>
            <person name="Morisson M."/>
            <person name="Kaiser P."/>
            <person name="Griffin D.K."/>
            <person name="Rao M."/>
            <person name="Pitel F."/>
            <person name="Wang J."/>
            <person name="Li N."/>
        </authorList>
    </citation>
    <scope>NUCLEOTIDE SEQUENCE [LARGE SCALE GENOMIC DNA]</scope>
</reference>
<evidence type="ECO:0000313" key="2">
    <source>
        <dbReference type="Proteomes" id="UP000296049"/>
    </source>
</evidence>
<keyword evidence="2" id="KW-1185">Reference proteome</keyword>
<name>R0JJJ0_ANAPL</name>
<protein>
    <submittedName>
        <fullName evidence="1">Uncharacterized protein</fullName>
    </submittedName>
</protein>
<accession>R0JJJ0</accession>
<evidence type="ECO:0000313" key="1">
    <source>
        <dbReference type="EMBL" id="EOA97400.1"/>
    </source>
</evidence>
<organism evidence="1 2">
    <name type="scientific">Anas platyrhynchos</name>
    <name type="common">Mallard</name>
    <name type="synonym">Anas boschas</name>
    <dbReference type="NCBI Taxonomy" id="8839"/>
    <lineage>
        <taxon>Eukaryota</taxon>
        <taxon>Metazoa</taxon>
        <taxon>Chordata</taxon>
        <taxon>Craniata</taxon>
        <taxon>Vertebrata</taxon>
        <taxon>Euteleostomi</taxon>
        <taxon>Archelosauria</taxon>
        <taxon>Archosauria</taxon>
        <taxon>Dinosauria</taxon>
        <taxon>Saurischia</taxon>
        <taxon>Theropoda</taxon>
        <taxon>Coelurosauria</taxon>
        <taxon>Aves</taxon>
        <taxon>Neognathae</taxon>
        <taxon>Galloanserae</taxon>
        <taxon>Anseriformes</taxon>
        <taxon>Anatidae</taxon>
        <taxon>Anatinae</taxon>
        <taxon>Anas</taxon>
    </lineage>
</organism>
<gene>
    <name evidence="1" type="ORF">Anapl_10537</name>
</gene>
<proteinExistence type="predicted"/>
<dbReference type="Proteomes" id="UP000296049">
    <property type="component" value="Unassembled WGS sequence"/>
</dbReference>
<dbReference type="EMBL" id="KB743700">
    <property type="protein sequence ID" value="EOA97400.1"/>
    <property type="molecule type" value="Genomic_DNA"/>
</dbReference>
<sequence length="307" mass="34769">MMLNKQPQKNSRKPQPENFIEIQFKCNRKQQQQQKRLRQKHSEKIKYLISAGFYIKIANLLRNNKLTGSARLSKLLREARTESRWKWAHRSWEEAQAERSGAAHTTASRCSVLGFRVKLIHEAVKGVQCGAIELEVKCTSEYKKKGREKEWYLCADSNVALQQEPLKGLQFFLPYGLVPEHVAEAGIPSFKFTVDVFINQQGQTAAEAVVAIQSGKESVLTESTNCVLTDCVAELMVCVKIVLETKECTTNYVKSDKAVLKSKKTCKGTISAAENKETAWKNHYLIDQDLIVQQPSCKIPKVIPPTQ</sequence>
<dbReference type="AlphaFoldDB" id="R0JJJ0"/>